<dbReference type="InterPro" id="IPR045295">
    <property type="entry name" value="Complex1_LYR_SDHAF1_LYRM8"/>
</dbReference>
<keyword evidence="2" id="KW-0285">Flavoprotein</keyword>
<dbReference type="InterPro" id="IPR004136">
    <property type="entry name" value="NMO"/>
</dbReference>
<evidence type="ECO:0000313" key="10">
    <source>
        <dbReference type="Proteomes" id="UP000316270"/>
    </source>
</evidence>
<dbReference type="SUPFAM" id="SSF51412">
    <property type="entry name" value="Inosine monophosphate dehydrogenase (IMPDH)"/>
    <property type="match status" value="1"/>
</dbReference>
<comment type="subcellular location">
    <subcellularLocation>
        <location evidence="1">Mitochondrion matrix</location>
    </subcellularLocation>
</comment>
<keyword evidence="10" id="KW-1185">Reference proteome</keyword>
<keyword evidence="3" id="KW-0288">FMN</keyword>
<dbReference type="Proteomes" id="UP000316270">
    <property type="component" value="Chromosome 8"/>
</dbReference>
<name>A0A517LB35_9PEZI</name>
<dbReference type="OrthoDB" id="2349068at2759"/>
<evidence type="ECO:0000256" key="3">
    <source>
        <dbReference type="ARBA" id="ARBA00022643"/>
    </source>
</evidence>
<evidence type="ECO:0000256" key="7">
    <source>
        <dbReference type="ARBA" id="ARBA00025715"/>
    </source>
</evidence>
<protein>
    <recommendedName>
        <fullName evidence="8">Complex 1 LYR protein domain-containing protein</fullName>
    </recommendedName>
</protein>
<keyword evidence="5" id="KW-0496">Mitochondrion</keyword>
<evidence type="ECO:0000256" key="2">
    <source>
        <dbReference type="ARBA" id="ARBA00022630"/>
    </source>
</evidence>
<reference evidence="9 10" key="1">
    <citation type="submission" date="2019-07" db="EMBL/GenBank/DDBJ databases">
        <title>Finished genome of Venturia effusa.</title>
        <authorList>
            <person name="Young C.A."/>
            <person name="Cox M.P."/>
            <person name="Ganley A.R.D."/>
            <person name="David W.J."/>
        </authorList>
    </citation>
    <scope>NUCLEOTIDE SEQUENCE [LARGE SCALE GENOMIC DNA]</scope>
    <source>
        <strain evidence="10">albino</strain>
    </source>
</reference>
<dbReference type="Pfam" id="PF05347">
    <property type="entry name" value="Complex1_LYR"/>
    <property type="match status" value="1"/>
</dbReference>
<dbReference type="Gene3D" id="3.20.20.70">
    <property type="entry name" value="Aldolase class I"/>
    <property type="match status" value="1"/>
</dbReference>
<evidence type="ECO:0000313" key="9">
    <source>
        <dbReference type="EMBL" id="QDS72842.1"/>
    </source>
</evidence>
<keyword evidence="6" id="KW-0143">Chaperone</keyword>
<dbReference type="AlphaFoldDB" id="A0A517LB35"/>
<dbReference type="STRING" id="50376.A0A517LB35"/>
<dbReference type="GO" id="GO:0018580">
    <property type="term" value="F:nitronate monooxygenase activity"/>
    <property type="evidence" value="ECO:0007669"/>
    <property type="project" value="InterPro"/>
</dbReference>
<keyword evidence="4" id="KW-0560">Oxidoreductase</keyword>
<evidence type="ECO:0000256" key="4">
    <source>
        <dbReference type="ARBA" id="ARBA00023002"/>
    </source>
</evidence>
<dbReference type="InterPro" id="IPR013785">
    <property type="entry name" value="Aldolase_TIM"/>
</dbReference>
<sequence length="402" mass="43692">MRMIAGPKLAVEVSIGGGIGFIGSGNDQSNLAAQLEQARSLCKERDFFDHSVLPVGVGFINWGADLAISLPLLEKYRPCAVWLFAPRKISDLTRWTNETRRVTDGATQIWVQVGSVADAIATVKACEPDVLVMQGTDAGGHGLNRGASIVSLVPETIDALQDLVISKQIKTKPAIIATGGIADARGVAAAIVLGADGVCMGTRYLASHEAEIAMGYQQEVVRASDGGQTTIRSSVYDELRGTTDWDPKYGGRGVTNKSYDDAIAGMDFEENKKLYAEAVEQGDQGWGPHARMTTYAGTSVGLVTGVESAAKITMDVSHGARMALVILKSPSERLKMYESCKQETCGMQETKDKFKDFTRTEFRKHVELDKKDFSTIEFLLRKGNRQLDIYESPGIKNIIIYR</sequence>
<feature type="domain" description="Complex 1 LYR protein" evidence="8">
    <location>
        <begin position="351"/>
        <end position="388"/>
    </location>
</feature>
<comment type="similarity">
    <text evidence="7">Belongs to the complex I LYR family. SDHAF1 subfamily.</text>
</comment>
<dbReference type="CDD" id="cd04730">
    <property type="entry name" value="NPD_like"/>
    <property type="match status" value="1"/>
</dbReference>
<dbReference type="PANTHER" id="PTHR32332">
    <property type="entry name" value="2-NITROPROPANE DIOXYGENASE"/>
    <property type="match status" value="1"/>
</dbReference>
<organism evidence="9 10">
    <name type="scientific">Venturia effusa</name>
    <dbReference type="NCBI Taxonomy" id="50376"/>
    <lineage>
        <taxon>Eukaryota</taxon>
        <taxon>Fungi</taxon>
        <taxon>Dikarya</taxon>
        <taxon>Ascomycota</taxon>
        <taxon>Pezizomycotina</taxon>
        <taxon>Dothideomycetes</taxon>
        <taxon>Pleosporomycetidae</taxon>
        <taxon>Venturiales</taxon>
        <taxon>Venturiaceae</taxon>
        <taxon>Venturia</taxon>
    </lineage>
</organism>
<evidence type="ECO:0000256" key="1">
    <source>
        <dbReference type="ARBA" id="ARBA00004305"/>
    </source>
</evidence>
<dbReference type="PANTHER" id="PTHR32332:SF34">
    <property type="entry name" value="2-NITROPROPANE DIOXYGENASE FAMILY, PUTATIVE-RELATED"/>
    <property type="match status" value="1"/>
</dbReference>
<accession>A0A517LB35</accession>
<dbReference type="GO" id="GO:0005759">
    <property type="term" value="C:mitochondrial matrix"/>
    <property type="evidence" value="ECO:0007669"/>
    <property type="project" value="UniProtKB-SubCell"/>
</dbReference>
<evidence type="ECO:0000256" key="6">
    <source>
        <dbReference type="ARBA" id="ARBA00023186"/>
    </source>
</evidence>
<dbReference type="EMBL" id="CP042192">
    <property type="protein sequence ID" value="QDS72842.1"/>
    <property type="molecule type" value="Genomic_DNA"/>
</dbReference>
<dbReference type="GO" id="GO:0034553">
    <property type="term" value="P:mitochondrial respiratory chain complex II assembly"/>
    <property type="evidence" value="ECO:0007669"/>
    <property type="project" value="InterPro"/>
</dbReference>
<dbReference type="CDD" id="cd20268">
    <property type="entry name" value="Complex1_LYR_SDHAF1_LYRM8"/>
    <property type="match status" value="1"/>
</dbReference>
<dbReference type="InterPro" id="IPR008011">
    <property type="entry name" value="Complex1_LYR_dom"/>
</dbReference>
<proteinExistence type="inferred from homology"/>
<dbReference type="Pfam" id="PF03060">
    <property type="entry name" value="NMO"/>
    <property type="match status" value="1"/>
</dbReference>
<evidence type="ECO:0000256" key="5">
    <source>
        <dbReference type="ARBA" id="ARBA00023128"/>
    </source>
</evidence>
<evidence type="ECO:0000259" key="8">
    <source>
        <dbReference type="Pfam" id="PF05347"/>
    </source>
</evidence>
<gene>
    <name evidence="9" type="ORF">FKW77_007031</name>
</gene>